<dbReference type="GO" id="GO:0005868">
    <property type="term" value="C:cytoplasmic dynein complex"/>
    <property type="evidence" value="ECO:0007669"/>
    <property type="project" value="TreeGrafter"/>
</dbReference>
<dbReference type="Proteomes" id="UP001152795">
    <property type="component" value="Unassembled WGS sequence"/>
</dbReference>
<comment type="caution">
    <text evidence="2">The sequence shown here is derived from an EMBL/GenBank/DDBJ whole genome shotgun (WGS) entry which is preliminary data.</text>
</comment>
<gene>
    <name evidence="2" type="ORF">PACLA_8A053793</name>
</gene>
<dbReference type="InterPro" id="IPR038586">
    <property type="entry name" value="Tctex-1-like_sf"/>
</dbReference>
<keyword evidence="3" id="KW-1185">Reference proteome</keyword>
<evidence type="ECO:0000313" key="3">
    <source>
        <dbReference type="Proteomes" id="UP001152795"/>
    </source>
</evidence>
<dbReference type="GO" id="GO:0045505">
    <property type="term" value="F:dynein intermediate chain binding"/>
    <property type="evidence" value="ECO:0007669"/>
    <property type="project" value="TreeGrafter"/>
</dbReference>
<dbReference type="InterPro" id="IPR005334">
    <property type="entry name" value="Tctex-1-like"/>
</dbReference>
<dbReference type="EMBL" id="CACRXK020024751">
    <property type="protein sequence ID" value="CAB4038922.1"/>
    <property type="molecule type" value="Genomic_DNA"/>
</dbReference>
<evidence type="ECO:0000256" key="1">
    <source>
        <dbReference type="ARBA" id="ARBA00005361"/>
    </source>
</evidence>
<dbReference type="Gene3D" id="3.30.1140.40">
    <property type="entry name" value="Tctex-1"/>
    <property type="match status" value="1"/>
</dbReference>
<dbReference type="AlphaFoldDB" id="A0A6S7LMW4"/>
<dbReference type="GO" id="GO:0005737">
    <property type="term" value="C:cytoplasm"/>
    <property type="evidence" value="ECO:0007669"/>
    <property type="project" value="TreeGrafter"/>
</dbReference>
<dbReference type="PANTHER" id="PTHR21255:SF65">
    <property type="entry name" value="TCTEX1 DOMAIN-CONTAINING PROTEIN 2"/>
    <property type="match status" value="1"/>
</dbReference>
<proteinExistence type="inferred from homology"/>
<sequence length="180" mass="20691">MKSISSSRSAEERAARYLRKKSSITLGEYRENTSSMINVRGPVFMTPLSQKALSNRGGESTKIIYENTYKMVPNIAFPANKIKDVVERILSCELRDTQYDAENCRQLTSRISDIIKREVKDLNLERYKLVCIVHIGQRGNQEIKVGSRCLWDVRLDTYISVEYQNTSLFAIATVFGIYFE</sequence>
<organism evidence="2 3">
    <name type="scientific">Paramuricea clavata</name>
    <name type="common">Red gorgonian</name>
    <name type="synonym">Violescent sea-whip</name>
    <dbReference type="NCBI Taxonomy" id="317549"/>
    <lineage>
        <taxon>Eukaryota</taxon>
        <taxon>Metazoa</taxon>
        <taxon>Cnidaria</taxon>
        <taxon>Anthozoa</taxon>
        <taxon>Octocorallia</taxon>
        <taxon>Malacalcyonacea</taxon>
        <taxon>Plexauridae</taxon>
        <taxon>Paramuricea</taxon>
    </lineage>
</organism>
<reference evidence="2" key="1">
    <citation type="submission" date="2020-04" db="EMBL/GenBank/DDBJ databases">
        <authorList>
            <person name="Alioto T."/>
            <person name="Alioto T."/>
            <person name="Gomez Garrido J."/>
        </authorList>
    </citation>
    <scope>NUCLEOTIDE SEQUENCE</scope>
    <source>
        <strain evidence="2">A484AB</strain>
    </source>
</reference>
<accession>A0A6S7LMW4</accession>
<dbReference type="GO" id="GO:0007018">
    <property type="term" value="P:microtubule-based movement"/>
    <property type="evidence" value="ECO:0007669"/>
    <property type="project" value="TreeGrafter"/>
</dbReference>
<dbReference type="Pfam" id="PF03645">
    <property type="entry name" value="Tctex-1"/>
    <property type="match status" value="1"/>
</dbReference>
<protein>
    <submittedName>
        <fullName evidence="2">Uncharacterized protein</fullName>
    </submittedName>
</protein>
<name>A0A6S7LMW4_PARCT</name>
<comment type="similarity">
    <text evidence="1">Belongs to the dynein light chain Tctex-type family.</text>
</comment>
<evidence type="ECO:0000313" key="2">
    <source>
        <dbReference type="EMBL" id="CAB4038922.1"/>
    </source>
</evidence>
<dbReference type="PANTHER" id="PTHR21255">
    <property type="entry name" value="T-COMPLEX-ASSOCIATED-TESTIS-EXPRESSED 1/ DYNEIN LIGHT CHAIN"/>
    <property type="match status" value="1"/>
</dbReference>
<dbReference type="OrthoDB" id="10248487at2759"/>